<dbReference type="HOGENOM" id="CLU_514018_0_0_1"/>
<dbReference type="AlphaFoldDB" id="B2W9A7"/>
<feature type="compositionally biased region" description="Basic residues" evidence="1">
    <location>
        <begin position="1"/>
        <end position="13"/>
    </location>
</feature>
<evidence type="ECO:0000313" key="3">
    <source>
        <dbReference type="Proteomes" id="UP000001471"/>
    </source>
</evidence>
<dbReference type="EMBL" id="DS231620">
    <property type="protein sequence ID" value="EDU49485.1"/>
    <property type="molecule type" value="Genomic_DNA"/>
</dbReference>
<reference evidence="3" key="1">
    <citation type="journal article" date="2013" name="G3 (Bethesda)">
        <title>Comparative genomics of a plant-pathogenic fungus, Pyrenophora tritici-repentis, reveals transduplication and the impact of repeat elements on pathogenicity and population divergence.</title>
        <authorList>
            <person name="Manning V.A."/>
            <person name="Pandelova I."/>
            <person name="Dhillon B."/>
            <person name="Wilhelm L.J."/>
            <person name="Goodwin S.B."/>
            <person name="Berlin A.M."/>
            <person name="Figueroa M."/>
            <person name="Freitag M."/>
            <person name="Hane J.K."/>
            <person name="Henrissat B."/>
            <person name="Holman W.H."/>
            <person name="Kodira C.D."/>
            <person name="Martin J."/>
            <person name="Oliver R.P."/>
            <person name="Robbertse B."/>
            <person name="Schackwitz W."/>
            <person name="Schwartz D.C."/>
            <person name="Spatafora J.W."/>
            <person name="Turgeon B.G."/>
            <person name="Yandava C."/>
            <person name="Young S."/>
            <person name="Zhou S."/>
            <person name="Zeng Q."/>
            <person name="Grigoriev I.V."/>
            <person name="Ma L.-J."/>
            <person name="Ciuffetti L.M."/>
        </authorList>
    </citation>
    <scope>NUCLEOTIDE SEQUENCE [LARGE SCALE GENOMIC DNA]</scope>
    <source>
        <strain evidence="3">Pt-1C-BFP</strain>
    </source>
</reference>
<feature type="compositionally biased region" description="Polar residues" evidence="1">
    <location>
        <begin position="93"/>
        <end position="102"/>
    </location>
</feature>
<organism evidence="2 3">
    <name type="scientific">Pyrenophora tritici-repentis (strain Pt-1C-BFP)</name>
    <name type="common">Wheat tan spot fungus</name>
    <name type="synonym">Drechslera tritici-repentis</name>
    <dbReference type="NCBI Taxonomy" id="426418"/>
    <lineage>
        <taxon>Eukaryota</taxon>
        <taxon>Fungi</taxon>
        <taxon>Dikarya</taxon>
        <taxon>Ascomycota</taxon>
        <taxon>Pezizomycotina</taxon>
        <taxon>Dothideomycetes</taxon>
        <taxon>Pleosporomycetidae</taxon>
        <taxon>Pleosporales</taxon>
        <taxon>Pleosporineae</taxon>
        <taxon>Pleosporaceae</taxon>
        <taxon>Pyrenophora</taxon>
    </lineage>
</organism>
<dbReference type="OrthoDB" id="3680576at2759"/>
<evidence type="ECO:0000256" key="1">
    <source>
        <dbReference type="SAM" id="MobiDB-lite"/>
    </source>
</evidence>
<gene>
    <name evidence="2" type="ORF">PTRG_06565</name>
</gene>
<accession>B2W9A7</accession>
<feature type="region of interest" description="Disordered" evidence="1">
    <location>
        <begin position="1"/>
        <end position="28"/>
    </location>
</feature>
<dbReference type="Proteomes" id="UP000001471">
    <property type="component" value="Unassembled WGS sequence"/>
</dbReference>
<dbReference type="GeneID" id="6344826"/>
<feature type="region of interest" description="Disordered" evidence="1">
    <location>
        <begin position="51"/>
        <end position="129"/>
    </location>
</feature>
<sequence length="530" mass="58444">MSRGHQRRKRRKQQPQPSNSAAPDDDTADYVHTMLGNRFVLTLANHARSSYEDKNQAVAVEDPNPMLGNHRVRAPKNATYTSTSTNSISTTTNMLDNRSGGLQNHRRKQSQQPSIGHSPALGHPSTTGNDCTMKAIVARNAGPNWTNIKNPIPLSEFKQVQPSSMIWEVTAEKTTNSSAHATHKDYLPTPDGLYCLKTAPFVVADHLRVMYHDFQNNKNKHGLPVVYAAWCRDSQAGDRVSSINLNDIRTIKATQGVSIFGQLDQESTRTFINNRIGNALNKQVRTLLTTYQGPPTDHLDDIRHVVGSTIAKATSPFESSATVAPLSGYGIASPVITSAGIHENRANRRSTGPSAGQITLGHEASAQTLQDHIAYGTYPSQGPDAIETIEASIPLVSKKPKDGTLPPPRPISRASKMIPEAESISRKNVEEAEEWTLLDIEDDDTPVRSTIEYTALSLGATAMDELRLSHKNTYIKTAMTEFDLFEARKIYNTYKSTLAGNILHEADRAHSIQRTELDELRQSLIRVEET</sequence>
<name>B2W9A7_PYRTR</name>
<dbReference type="RefSeq" id="XP_001936898.2">
    <property type="nucleotide sequence ID" value="XM_001936863.2"/>
</dbReference>
<proteinExistence type="predicted"/>
<evidence type="ECO:0000313" key="2">
    <source>
        <dbReference type="EMBL" id="EDU49485.1"/>
    </source>
</evidence>
<dbReference type="KEGG" id="ptrr:6344826"/>
<protein>
    <submittedName>
        <fullName evidence="2">Uncharacterized protein</fullName>
    </submittedName>
</protein>
<feature type="compositionally biased region" description="Low complexity" evidence="1">
    <location>
        <begin position="79"/>
        <end position="92"/>
    </location>
</feature>
<dbReference type="InParanoid" id="B2W9A7"/>